<dbReference type="STRING" id="237561.A0A1D8PFJ0"/>
<reference evidence="2 3" key="2">
    <citation type="journal article" date="2007" name="Genome Biol.">
        <title>Assembly of the Candida albicans genome into sixteen supercontigs aligned on the eight chromosomes.</title>
        <authorList>
            <person name="van het Hoog M."/>
            <person name="Rast T.J."/>
            <person name="Martchenko M."/>
            <person name="Grindle S."/>
            <person name="Dignard D."/>
            <person name="Hogues H."/>
            <person name="Cuomo C."/>
            <person name="Berriman M."/>
            <person name="Scherer S."/>
            <person name="Magee B.B."/>
            <person name="Whiteway M."/>
            <person name="Chibana H."/>
            <person name="Nantel A."/>
            <person name="Magee P.T."/>
        </authorList>
    </citation>
    <scope>GENOME REANNOTATION</scope>
    <source>
        <strain evidence="3">SC5314 / ATCC MYA-2876</strain>
    </source>
</reference>
<gene>
    <name evidence="2" type="ordered locus">CAALFM_C112720CA</name>
    <name evidence="1" type="ordered locus">orf19.13707</name>
</gene>
<keyword evidence="3" id="KW-1185">Reference proteome</keyword>
<dbReference type="CGD" id="CAL0000199161">
    <property type="gene designation" value="orf19.13707"/>
</dbReference>
<dbReference type="GeneID" id="3646821"/>
<dbReference type="VEuPathDB" id="FungiDB:C1_12720C_A"/>
<dbReference type="Proteomes" id="UP000000559">
    <property type="component" value="Chromosome 1"/>
</dbReference>
<dbReference type="EMBL" id="CP017623">
    <property type="protein sequence ID" value="AOW26887.1"/>
    <property type="molecule type" value="Genomic_DNA"/>
</dbReference>
<dbReference type="KEGG" id="cal:CAALFM_C112720CA"/>
<dbReference type="OrthoDB" id="4009691at2759"/>
<protein>
    <submittedName>
        <fullName evidence="2">Uncharacterized protein</fullName>
    </submittedName>
</protein>
<reference evidence="2 3" key="3">
    <citation type="journal article" date="2013" name="Genome Biol.">
        <title>Assembly of a phased diploid Candida albicans genome facilitates allele-specific measurements and provides a simple model for repeat and indel structure.</title>
        <authorList>
            <person name="Muzzey D."/>
            <person name="Schwartz K."/>
            <person name="Weissman J.S."/>
            <person name="Sherlock G."/>
        </authorList>
    </citation>
    <scope>NUCLEOTIDE SEQUENCE [LARGE SCALE GENOMIC DNA]</scope>
    <source>
        <strain evidence="3">SC5314 / ATCC MYA-2876</strain>
    </source>
</reference>
<organism evidence="2 3">
    <name type="scientific">Candida albicans (strain SC5314 / ATCC MYA-2876)</name>
    <name type="common">Yeast</name>
    <dbReference type="NCBI Taxonomy" id="237561"/>
    <lineage>
        <taxon>Eukaryota</taxon>
        <taxon>Fungi</taxon>
        <taxon>Dikarya</taxon>
        <taxon>Ascomycota</taxon>
        <taxon>Saccharomycotina</taxon>
        <taxon>Pichiomycetes</taxon>
        <taxon>Debaryomycetaceae</taxon>
        <taxon>Candida/Lodderomyces clade</taxon>
        <taxon>Candida</taxon>
    </lineage>
</organism>
<reference evidence="2 3" key="1">
    <citation type="journal article" date="2004" name="Proc. Natl. Acad. Sci. U.S.A.">
        <title>The diploid genome sequence of Candida albicans.</title>
        <authorList>
            <person name="Jones T."/>
            <person name="Federspiel N.A."/>
            <person name="Chibana H."/>
            <person name="Dungan J."/>
            <person name="Kalman S."/>
            <person name="Magee B.B."/>
            <person name="Newport G."/>
            <person name="Thorstenson Y.R."/>
            <person name="Agabian N."/>
            <person name="Magee P.T."/>
            <person name="Davis R.W."/>
            <person name="Scherer S."/>
        </authorList>
    </citation>
    <scope>NUCLEOTIDE SEQUENCE [LARGE SCALE GENOMIC DNA]</scope>
    <source>
        <strain evidence="3">SC5314 / ATCC MYA-2876</strain>
    </source>
</reference>
<dbReference type="InParanoid" id="A0A1D8PFJ0"/>
<name>A0A1D8PFJ0_CANAL</name>
<accession>A0A1D8PFJ0</accession>
<evidence type="ECO:0000313" key="1">
    <source>
        <dbReference type="CGD" id="CAL0000199161"/>
    </source>
</evidence>
<dbReference type="RefSeq" id="XP_711568.1">
    <property type="nucleotide sequence ID" value="XM_706476.1"/>
</dbReference>
<sequence>MLNFVEINVFGLPITIGKSLSNNGIKVKDVSNSAEEWSWPVMQRPLKQGTSIAYDRYSGVYLDGVKLSENDVSDGCYGLKIGKSFCIGVYSSDDAAKKSKNEIDTTINVSREEFSSKVDPNKIRRIILHSNGTTDIQYISSGNVNPGSFGVASGSWSTVLSSECLEVSESNTSVDVSELF</sequence>
<dbReference type="AlphaFoldDB" id="A0A1D8PFJ0"/>
<evidence type="ECO:0000313" key="3">
    <source>
        <dbReference type="Proteomes" id="UP000000559"/>
    </source>
</evidence>
<proteinExistence type="predicted"/>
<evidence type="ECO:0000313" key="2">
    <source>
        <dbReference type="EMBL" id="AOW26887.1"/>
    </source>
</evidence>